<dbReference type="EMBL" id="JAHRIQ010006717">
    <property type="protein sequence ID" value="MEQ2223304.1"/>
    <property type="molecule type" value="Genomic_DNA"/>
</dbReference>
<protein>
    <recommendedName>
        <fullName evidence="3">HECT domain-containing protein</fullName>
    </recommendedName>
</protein>
<evidence type="ECO:0000313" key="1">
    <source>
        <dbReference type="EMBL" id="MEQ2223304.1"/>
    </source>
</evidence>
<reference evidence="1 2" key="1">
    <citation type="submission" date="2021-06" db="EMBL/GenBank/DDBJ databases">
        <authorList>
            <person name="Palmer J.M."/>
        </authorList>
    </citation>
    <scope>NUCLEOTIDE SEQUENCE [LARGE SCALE GENOMIC DNA]</scope>
    <source>
        <strain evidence="2">if_2019</strain>
        <tissue evidence="1">Muscle</tissue>
    </source>
</reference>
<comment type="caution">
    <text evidence="1">The sequence shown here is derived from an EMBL/GenBank/DDBJ whole genome shotgun (WGS) entry which is preliminary data.</text>
</comment>
<sequence length="158" mass="18189">MSQYPNICWQLLVSGVEIKADAHFVFESCHPEFSEKGSNKEQLEVSIMNHLQDVLQELESCEEPEEGDSPVLTPSTFLQWLTGQGHIPVLLEEKRNFKLFVRFNHTCHIQYGVHAVCYPTVTACSNTVRLPVQHIQTYNEFKLVMTKAFHYGQAFHHV</sequence>
<evidence type="ECO:0008006" key="3">
    <source>
        <dbReference type="Google" id="ProtNLM"/>
    </source>
</evidence>
<name>A0ABV0SSL8_9TELE</name>
<keyword evidence="2" id="KW-1185">Reference proteome</keyword>
<organism evidence="1 2">
    <name type="scientific">Ilyodon furcidens</name>
    <name type="common">goldbreast splitfin</name>
    <dbReference type="NCBI Taxonomy" id="33524"/>
    <lineage>
        <taxon>Eukaryota</taxon>
        <taxon>Metazoa</taxon>
        <taxon>Chordata</taxon>
        <taxon>Craniata</taxon>
        <taxon>Vertebrata</taxon>
        <taxon>Euteleostomi</taxon>
        <taxon>Actinopterygii</taxon>
        <taxon>Neopterygii</taxon>
        <taxon>Teleostei</taxon>
        <taxon>Neoteleostei</taxon>
        <taxon>Acanthomorphata</taxon>
        <taxon>Ovalentaria</taxon>
        <taxon>Atherinomorphae</taxon>
        <taxon>Cyprinodontiformes</taxon>
        <taxon>Goodeidae</taxon>
        <taxon>Ilyodon</taxon>
    </lineage>
</organism>
<dbReference type="Proteomes" id="UP001482620">
    <property type="component" value="Unassembled WGS sequence"/>
</dbReference>
<gene>
    <name evidence="1" type="ORF">ILYODFUR_035385</name>
</gene>
<proteinExistence type="predicted"/>
<evidence type="ECO:0000313" key="2">
    <source>
        <dbReference type="Proteomes" id="UP001482620"/>
    </source>
</evidence>
<accession>A0ABV0SSL8</accession>